<evidence type="ECO:0000313" key="2">
    <source>
        <dbReference type="Proteomes" id="UP000447434"/>
    </source>
</evidence>
<dbReference type="EMBL" id="WOCE01000017">
    <property type="protein sequence ID" value="KAE9595186.1"/>
    <property type="molecule type" value="Genomic_DNA"/>
</dbReference>
<evidence type="ECO:0000313" key="1">
    <source>
        <dbReference type="EMBL" id="KAE9595186.1"/>
    </source>
</evidence>
<protein>
    <submittedName>
        <fullName evidence="1">Uncharacterized protein</fullName>
    </submittedName>
</protein>
<organism evidence="1 2">
    <name type="scientific">Lupinus albus</name>
    <name type="common">White lupine</name>
    <name type="synonym">Lupinus termis</name>
    <dbReference type="NCBI Taxonomy" id="3870"/>
    <lineage>
        <taxon>Eukaryota</taxon>
        <taxon>Viridiplantae</taxon>
        <taxon>Streptophyta</taxon>
        <taxon>Embryophyta</taxon>
        <taxon>Tracheophyta</taxon>
        <taxon>Spermatophyta</taxon>
        <taxon>Magnoliopsida</taxon>
        <taxon>eudicotyledons</taxon>
        <taxon>Gunneridae</taxon>
        <taxon>Pentapetalae</taxon>
        <taxon>rosids</taxon>
        <taxon>fabids</taxon>
        <taxon>Fabales</taxon>
        <taxon>Fabaceae</taxon>
        <taxon>Papilionoideae</taxon>
        <taxon>50 kb inversion clade</taxon>
        <taxon>genistoids sensu lato</taxon>
        <taxon>core genistoids</taxon>
        <taxon>Genisteae</taxon>
        <taxon>Lupinus</taxon>
    </lineage>
</organism>
<dbReference type="AlphaFoldDB" id="A0A6A4NNA7"/>
<sequence length="56" mass="6986">MKKNHIITFWESLPSWHFLINKLFMFDNQMKFINHLFSWKNKPKVEAPKSWVDLFF</sequence>
<name>A0A6A4NNA7_LUPAL</name>
<accession>A0A6A4NNA7</accession>
<proteinExistence type="predicted"/>
<gene>
    <name evidence="1" type="ORF">Lalb_Chr17g0336041</name>
</gene>
<dbReference type="Proteomes" id="UP000447434">
    <property type="component" value="Chromosome 17"/>
</dbReference>
<comment type="caution">
    <text evidence="1">The sequence shown here is derived from an EMBL/GenBank/DDBJ whole genome shotgun (WGS) entry which is preliminary data.</text>
</comment>
<keyword evidence="2" id="KW-1185">Reference proteome</keyword>
<reference evidence="2" key="1">
    <citation type="journal article" date="2020" name="Nat. Commun.">
        <title>Genome sequence of the cluster root forming white lupin.</title>
        <authorList>
            <person name="Hufnagel B."/>
            <person name="Marques A."/>
            <person name="Soriano A."/>
            <person name="Marques L."/>
            <person name="Divol F."/>
            <person name="Doumas P."/>
            <person name="Sallet E."/>
            <person name="Mancinotti D."/>
            <person name="Carrere S."/>
            <person name="Marande W."/>
            <person name="Arribat S."/>
            <person name="Keller J."/>
            <person name="Huneau C."/>
            <person name="Blein T."/>
            <person name="Aime D."/>
            <person name="Laguerre M."/>
            <person name="Taylor J."/>
            <person name="Schubert V."/>
            <person name="Nelson M."/>
            <person name="Geu-Flores F."/>
            <person name="Crespi M."/>
            <person name="Gallardo-Guerrero K."/>
            <person name="Delaux P.-M."/>
            <person name="Salse J."/>
            <person name="Berges H."/>
            <person name="Guyot R."/>
            <person name="Gouzy J."/>
            <person name="Peret B."/>
        </authorList>
    </citation>
    <scope>NUCLEOTIDE SEQUENCE [LARGE SCALE GENOMIC DNA]</scope>
    <source>
        <strain evidence="2">cv. Amiga</strain>
    </source>
</reference>